<feature type="transmembrane region" description="Helical" evidence="6">
    <location>
        <begin position="173"/>
        <end position="197"/>
    </location>
</feature>
<evidence type="ECO:0000256" key="5">
    <source>
        <dbReference type="ARBA" id="ARBA00037994"/>
    </source>
</evidence>
<dbReference type="EMBL" id="CATQJL010000316">
    <property type="protein sequence ID" value="CAJ0608448.1"/>
    <property type="molecule type" value="Genomic_DNA"/>
</dbReference>
<keyword evidence="3 6" id="KW-1133">Transmembrane helix</keyword>
<dbReference type="GO" id="GO:0004984">
    <property type="term" value="F:olfactory receptor activity"/>
    <property type="evidence" value="ECO:0007669"/>
    <property type="project" value="TreeGrafter"/>
</dbReference>
<feature type="transmembrane region" description="Helical" evidence="6">
    <location>
        <begin position="124"/>
        <end position="152"/>
    </location>
</feature>
<evidence type="ECO:0000256" key="2">
    <source>
        <dbReference type="ARBA" id="ARBA00022692"/>
    </source>
</evidence>
<feature type="transmembrane region" description="Helical" evidence="6">
    <location>
        <begin position="234"/>
        <end position="254"/>
    </location>
</feature>
<dbReference type="PANTHER" id="PTHR31357">
    <property type="entry name" value="SERPENTINE RECEPTOR CLASS ALPHA-10"/>
    <property type="match status" value="1"/>
</dbReference>
<reference evidence="8" key="1">
    <citation type="submission" date="2023-07" db="EMBL/GenBank/DDBJ databases">
        <authorList>
            <consortium name="CYATHOMIX"/>
        </authorList>
    </citation>
    <scope>NUCLEOTIDE SEQUENCE</scope>
    <source>
        <strain evidence="8">N/A</strain>
    </source>
</reference>
<feature type="transmembrane region" description="Helical" evidence="6">
    <location>
        <begin position="363"/>
        <end position="387"/>
    </location>
</feature>
<keyword evidence="7" id="KW-0732">Signal</keyword>
<gene>
    <name evidence="8" type="ORF">CYNAS_LOCUS20431</name>
</gene>
<dbReference type="GO" id="GO:0016020">
    <property type="term" value="C:membrane"/>
    <property type="evidence" value="ECO:0007669"/>
    <property type="project" value="UniProtKB-SubCell"/>
</dbReference>
<feature type="transmembrane region" description="Helical" evidence="6">
    <location>
        <begin position="322"/>
        <end position="343"/>
    </location>
</feature>
<name>A0AA36MG13_CYLNA</name>
<dbReference type="AlphaFoldDB" id="A0AA36MG13"/>
<dbReference type="PANTHER" id="PTHR31357:SF5">
    <property type="entry name" value="SERPENTINE RECEPTOR CLASS ALPHA-1-RELATED"/>
    <property type="match status" value="1"/>
</dbReference>
<keyword evidence="9" id="KW-1185">Reference proteome</keyword>
<keyword evidence="2 6" id="KW-0812">Transmembrane</keyword>
<evidence type="ECO:0000256" key="6">
    <source>
        <dbReference type="SAM" id="Phobius"/>
    </source>
</evidence>
<accession>A0AA36MG13</accession>
<proteinExistence type="inferred from homology"/>
<keyword evidence="4 6" id="KW-0472">Membrane</keyword>
<evidence type="ECO:0000313" key="9">
    <source>
        <dbReference type="Proteomes" id="UP001176961"/>
    </source>
</evidence>
<comment type="caution">
    <text evidence="8">The sequence shown here is derived from an EMBL/GenBank/DDBJ whole genome shotgun (WGS) entry which is preliminary data.</text>
</comment>
<evidence type="ECO:0000256" key="7">
    <source>
        <dbReference type="SAM" id="SignalP"/>
    </source>
</evidence>
<feature type="transmembrane region" description="Helical" evidence="6">
    <location>
        <begin position="277"/>
        <end position="301"/>
    </location>
</feature>
<dbReference type="Proteomes" id="UP001176961">
    <property type="component" value="Unassembled WGS sequence"/>
</dbReference>
<comment type="similarity">
    <text evidence="5">Belongs to the nematode receptor-like protein sra family.</text>
</comment>
<dbReference type="InterPro" id="IPR051080">
    <property type="entry name" value="Nematode_rcpt-like_serp_alpha"/>
</dbReference>
<sequence>MLSLYLLHSIAFTGGQAYELFRQLVLPNLCLSKLSAHSCFIMSFVVMMCWYSFATLQLAMVAERCVALWKRSEYETFGMKLGSISAVTSVAASSAATLWTIQSELSVELKPTCFPSTKSTLERLSVVCLVICGVNVGTLIGLTTLFVGNKVALRSPVKRFHTVMACSTIEMSVGYSSVVGIQVLAGFLSAIISVHVATKCGHLSFHINCRLAMVAERCFALWKCSSYEAYGMQLGLKLAIISVMIALPATIWTLQHEIGLERKPSCFSTTKSTTERISILCSILCGLNVTTLIALATLYICNKKAIRSKHYDLRTSYQLNENYSVIRLLLPLTIFQNICYAFFDISGVLLASISPRIDALIFRILFTAIYMPPYYTLISPIMMWTIIKYSQRLKVARLIQVTKQEWRGNDVYAYTKFWN</sequence>
<dbReference type="Pfam" id="PF10292">
    <property type="entry name" value="7TM_GPCR_Srab"/>
    <property type="match status" value="2"/>
</dbReference>
<feature type="chain" id="PRO_5041366213" description="G protein-coupled receptor" evidence="7">
    <location>
        <begin position="18"/>
        <end position="419"/>
    </location>
</feature>
<feature type="transmembrane region" description="Helical" evidence="6">
    <location>
        <begin position="41"/>
        <end position="61"/>
    </location>
</feature>
<evidence type="ECO:0000256" key="3">
    <source>
        <dbReference type="ARBA" id="ARBA00022989"/>
    </source>
</evidence>
<evidence type="ECO:0008006" key="10">
    <source>
        <dbReference type="Google" id="ProtNLM"/>
    </source>
</evidence>
<protein>
    <recommendedName>
        <fullName evidence="10">G protein-coupled receptor</fullName>
    </recommendedName>
</protein>
<dbReference type="InterPro" id="IPR019408">
    <property type="entry name" value="7TM_GPCR_serpentine_rcpt_Srab"/>
</dbReference>
<evidence type="ECO:0000313" key="8">
    <source>
        <dbReference type="EMBL" id="CAJ0608448.1"/>
    </source>
</evidence>
<comment type="subcellular location">
    <subcellularLocation>
        <location evidence="1">Membrane</location>
        <topology evidence="1">Multi-pass membrane protein</topology>
    </subcellularLocation>
</comment>
<feature type="signal peptide" evidence="7">
    <location>
        <begin position="1"/>
        <end position="17"/>
    </location>
</feature>
<evidence type="ECO:0000256" key="4">
    <source>
        <dbReference type="ARBA" id="ARBA00023136"/>
    </source>
</evidence>
<organism evidence="8 9">
    <name type="scientific">Cylicocyclus nassatus</name>
    <name type="common">Nematode worm</name>
    <dbReference type="NCBI Taxonomy" id="53992"/>
    <lineage>
        <taxon>Eukaryota</taxon>
        <taxon>Metazoa</taxon>
        <taxon>Ecdysozoa</taxon>
        <taxon>Nematoda</taxon>
        <taxon>Chromadorea</taxon>
        <taxon>Rhabditida</taxon>
        <taxon>Rhabditina</taxon>
        <taxon>Rhabditomorpha</taxon>
        <taxon>Strongyloidea</taxon>
        <taxon>Strongylidae</taxon>
        <taxon>Cylicocyclus</taxon>
    </lineage>
</organism>
<evidence type="ECO:0000256" key="1">
    <source>
        <dbReference type="ARBA" id="ARBA00004141"/>
    </source>
</evidence>